<evidence type="ECO:0000313" key="3">
    <source>
        <dbReference type="EMBL" id="EGD80630.1"/>
    </source>
</evidence>
<name>F2U156_SALR5</name>
<keyword evidence="4" id="KW-1185">Reference proteome</keyword>
<feature type="compositionally biased region" description="Polar residues" evidence="1">
    <location>
        <begin position="157"/>
        <end position="179"/>
    </location>
</feature>
<protein>
    <recommendedName>
        <fullName evidence="2">PH domain-containing protein</fullName>
    </recommendedName>
</protein>
<dbReference type="GeneID" id="16077787"/>
<feature type="region of interest" description="Disordered" evidence="1">
    <location>
        <begin position="141"/>
        <end position="198"/>
    </location>
</feature>
<dbReference type="EMBL" id="GL832958">
    <property type="protein sequence ID" value="EGD80630.1"/>
    <property type="molecule type" value="Genomic_DNA"/>
</dbReference>
<proteinExistence type="predicted"/>
<evidence type="ECO:0000256" key="1">
    <source>
        <dbReference type="SAM" id="MobiDB-lite"/>
    </source>
</evidence>
<dbReference type="SUPFAM" id="SSF50729">
    <property type="entry name" value="PH domain-like"/>
    <property type="match status" value="1"/>
</dbReference>
<dbReference type="Proteomes" id="UP000007799">
    <property type="component" value="Unassembled WGS sequence"/>
</dbReference>
<dbReference type="KEGG" id="sre:PTSG_01218"/>
<reference evidence="3" key="1">
    <citation type="submission" date="2009-08" db="EMBL/GenBank/DDBJ databases">
        <title>Annotation of Salpingoeca rosetta.</title>
        <authorList>
            <consortium name="The Broad Institute Genome Sequencing Platform"/>
            <person name="Russ C."/>
            <person name="Cuomo C."/>
            <person name="Burger G."/>
            <person name="Gray M.W."/>
            <person name="Holland P.W.H."/>
            <person name="King N."/>
            <person name="Lang F.B.F."/>
            <person name="Roger A.J."/>
            <person name="Ruiz-Trillo I."/>
            <person name="Young S.K."/>
            <person name="Zeng Q."/>
            <person name="Gargeya S."/>
            <person name="Alvarado L."/>
            <person name="Berlin A."/>
            <person name="Chapman S.B."/>
            <person name="Chen Z."/>
            <person name="Freedman E."/>
            <person name="Gellesch M."/>
            <person name="Goldberg J."/>
            <person name="Griggs A."/>
            <person name="Gujja S."/>
            <person name="Heilman E."/>
            <person name="Heiman D."/>
            <person name="Howarth C."/>
            <person name="Mehta T."/>
            <person name="Neiman D."/>
            <person name="Pearson M."/>
            <person name="Roberts A."/>
            <person name="Saif S."/>
            <person name="Shea T."/>
            <person name="Shenoy N."/>
            <person name="Sisk P."/>
            <person name="Stolte C."/>
            <person name="Sykes S."/>
            <person name="White J."/>
            <person name="Yandava C."/>
            <person name="Haas B."/>
            <person name="Nusbaum C."/>
            <person name="Birren B."/>
        </authorList>
    </citation>
    <scope>NUCLEOTIDE SEQUENCE [LARGE SCALE GENOMIC DNA]</scope>
    <source>
        <strain evidence="3">ATCC 50818</strain>
    </source>
</reference>
<dbReference type="InParanoid" id="F2U156"/>
<evidence type="ECO:0000313" key="4">
    <source>
        <dbReference type="Proteomes" id="UP000007799"/>
    </source>
</evidence>
<feature type="domain" description="PH" evidence="2">
    <location>
        <begin position="20"/>
        <end position="132"/>
    </location>
</feature>
<evidence type="ECO:0000259" key="2">
    <source>
        <dbReference type="PROSITE" id="PS50003"/>
    </source>
</evidence>
<accession>F2U156</accession>
<dbReference type="InterPro" id="IPR051707">
    <property type="entry name" value="PI-Interact_SigTrans_Reg"/>
</dbReference>
<feature type="compositionally biased region" description="Basic and acidic residues" evidence="1">
    <location>
        <begin position="186"/>
        <end position="198"/>
    </location>
</feature>
<dbReference type="InterPro" id="IPR001849">
    <property type="entry name" value="PH_domain"/>
</dbReference>
<dbReference type="Gene3D" id="2.30.29.30">
    <property type="entry name" value="Pleckstrin-homology domain (PH domain)/Phosphotyrosine-binding domain (PTB)"/>
    <property type="match status" value="1"/>
</dbReference>
<dbReference type="AlphaFoldDB" id="F2U156"/>
<dbReference type="RefSeq" id="XP_004997191.1">
    <property type="nucleotide sequence ID" value="XM_004997134.1"/>
</dbReference>
<dbReference type="OrthoDB" id="185175at2759"/>
<dbReference type="PROSITE" id="PS50003">
    <property type="entry name" value="PH_DOMAIN"/>
    <property type="match status" value="1"/>
</dbReference>
<sequence length="320" mass="35396">MNGTCCSSTPPQMNMEKDLYVVHQGFLTKRGKNVKNWKRRWFVLKSNGSMSYHKLQVAPEEHTELPRAAGVFVVDTACTILPREELKVAIDWGDAAPNTGLCIRTEARDFYLTASNASERKIWMQRLRSVRDLTRRKLGAGKNNVSFRSTASDDHIQTTSGQNRPTQRPTSYSDASQNPRRSRVLGGRDHADDGSDAVRHARHRVASQLTDTSDDDGDCTEAIGMDMREDADHGGGVVHTVSHDFTTPATSQQEVLPLGGGFNLSAIDDEDDDDDGQDNAANHEYVNVCVATDATGLSHFALRDSLPTEEEAKLRQQQNP</sequence>
<gene>
    <name evidence="3" type="ORF">PTSG_01218</name>
</gene>
<organism evidence="4">
    <name type="scientific">Salpingoeca rosetta (strain ATCC 50818 / BSB-021)</name>
    <dbReference type="NCBI Taxonomy" id="946362"/>
    <lineage>
        <taxon>Eukaryota</taxon>
        <taxon>Choanoflagellata</taxon>
        <taxon>Craspedida</taxon>
        <taxon>Salpingoecidae</taxon>
        <taxon>Salpingoeca</taxon>
    </lineage>
</organism>
<dbReference type="SMART" id="SM00233">
    <property type="entry name" value="PH"/>
    <property type="match status" value="1"/>
</dbReference>
<dbReference type="InterPro" id="IPR011993">
    <property type="entry name" value="PH-like_dom_sf"/>
</dbReference>
<dbReference type="Pfam" id="PF00169">
    <property type="entry name" value="PH"/>
    <property type="match status" value="1"/>
</dbReference>
<dbReference type="PANTHER" id="PTHR14336">
    <property type="entry name" value="TANDEM PH DOMAIN CONTAINING PROTEIN"/>
    <property type="match status" value="1"/>
</dbReference>